<feature type="transmembrane region" description="Helical" evidence="1">
    <location>
        <begin position="518"/>
        <end position="538"/>
    </location>
</feature>
<protein>
    <submittedName>
        <fullName evidence="2">Uncharacterized protein</fullName>
    </submittedName>
</protein>
<feature type="transmembrane region" description="Helical" evidence="1">
    <location>
        <begin position="491"/>
        <end position="512"/>
    </location>
</feature>
<feature type="transmembrane region" description="Helical" evidence="1">
    <location>
        <begin position="83"/>
        <end position="112"/>
    </location>
</feature>
<evidence type="ECO:0000313" key="3">
    <source>
        <dbReference type="Proteomes" id="UP000257143"/>
    </source>
</evidence>
<feature type="transmembrane region" description="Helical" evidence="1">
    <location>
        <begin position="453"/>
        <end position="471"/>
    </location>
</feature>
<name>A0A3D8PVN5_9BACI</name>
<proteinExistence type="predicted"/>
<feature type="transmembrane region" description="Helical" evidence="1">
    <location>
        <begin position="344"/>
        <end position="364"/>
    </location>
</feature>
<feature type="transmembrane region" description="Helical" evidence="1">
    <location>
        <begin position="263"/>
        <end position="284"/>
    </location>
</feature>
<feature type="transmembrane region" description="Helical" evidence="1">
    <location>
        <begin position="429"/>
        <end position="447"/>
    </location>
</feature>
<reference evidence="3" key="1">
    <citation type="submission" date="2017-11" db="EMBL/GenBank/DDBJ databases">
        <authorList>
            <person name="Zhu W."/>
        </authorList>
    </citation>
    <scope>NUCLEOTIDE SEQUENCE [LARGE SCALE GENOMIC DNA]</scope>
    <source>
        <strain evidence="3">CAU 1183</strain>
    </source>
</reference>
<evidence type="ECO:0000313" key="2">
    <source>
        <dbReference type="EMBL" id="RDW20094.1"/>
    </source>
</evidence>
<keyword evidence="1" id="KW-1133">Transmembrane helix</keyword>
<dbReference type="AlphaFoldDB" id="A0A3D8PVN5"/>
<feature type="transmembrane region" description="Helical" evidence="1">
    <location>
        <begin position="133"/>
        <end position="157"/>
    </location>
</feature>
<dbReference type="EMBL" id="PIOC01000010">
    <property type="protein sequence ID" value="RDW20094.1"/>
    <property type="molecule type" value="Genomic_DNA"/>
</dbReference>
<gene>
    <name evidence="2" type="ORF">CWR48_05060</name>
</gene>
<dbReference type="Proteomes" id="UP000257143">
    <property type="component" value="Unassembled WGS sequence"/>
</dbReference>
<accession>A0A3D8PVN5</accession>
<keyword evidence="3" id="KW-1185">Reference proteome</keyword>
<organism evidence="2 3">
    <name type="scientific">Oceanobacillus arenosus</name>
    <dbReference type="NCBI Taxonomy" id="1229153"/>
    <lineage>
        <taxon>Bacteria</taxon>
        <taxon>Bacillati</taxon>
        <taxon>Bacillota</taxon>
        <taxon>Bacilli</taxon>
        <taxon>Bacillales</taxon>
        <taxon>Bacillaceae</taxon>
        <taxon>Oceanobacillus</taxon>
    </lineage>
</organism>
<feature type="transmembrane region" description="Helical" evidence="1">
    <location>
        <begin position="58"/>
        <end position="77"/>
    </location>
</feature>
<feature type="transmembrane region" description="Helical" evidence="1">
    <location>
        <begin position="163"/>
        <end position="189"/>
    </location>
</feature>
<feature type="transmembrane region" description="Helical" evidence="1">
    <location>
        <begin position="376"/>
        <end position="394"/>
    </location>
</feature>
<dbReference type="RefSeq" id="WP_115771998.1">
    <property type="nucleotide sequence ID" value="NZ_PIOC01000010.1"/>
</dbReference>
<keyword evidence="1" id="KW-0472">Membrane</keyword>
<comment type="caution">
    <text evidence="2">The sequence shown here is derived from an EMBL/GenBank/DDBJ whole genome shotgun (WGS) entry which is preliminary data.</text>
</comment>
<feature type="transmembrane region" description="Helical" evidence="1">
    <location>
        <begin position="201"/>
        <end position="221"/>
    </location>
</feature>
<evidence type="ECO:0000256" key="1">
    <source>
        <dbReference type="SAM" id="Phobius"/>
    </source>
</evidence>
<sequence>MSEIQILKVLDTFQSVFRKLNIDYNVMRKILEIKLTMDGRRIPTILSQNAKKKEGNQFLKSLWIYALYGLVLIPFVFLGDNYLFQVSIIAGIAMFILMTSMISDFSSVLLDVRDKVILNTKPINNRTINAAKFFHVAIYLTLLTAAFISIPAIVFLFTKGFIYFLLFLIEIIFIDLLVLAFTALIYMVVLRFFDGEKLKDMINYVQILLAVAVVVGYQIIIRLFDFVDLEFVYHFSWWHILIPPVWFGAPFELVLNQNYSSEIITLSLLAVLGPIISIFLYYLFMPSFERNLQKLMEESSTKKKKKWTLNDLIEKLICFSKEERIFYRFSSIMISREREFKLKVYPSLGMALVFPFIFLFNNLSYQTLEEVGQGRSFITIYFSNIIIGTVVYMLQFSAKYKGAWIFKTTPIQKHGIVYSATLKAFFVRLYLPIIFVLSVLYIWIFSFRIVPDLAVVLVTALLQVLISYKLFNNGRYPFTEPIETAQQGGGATGKIIVLMLIVGIFAILHLIISFIPLAIYGYLVVLIVLTGILWKMIFKWKLI</sequence>
<keyword evidence="1" id="KW-0812">Transmembrane</keyword>
<dbReference type="OrthoDB" id="2659138at2"/>